<evidence type="ECO:0000256" key="7">
    <source>
        <dbReference type="ARBA" id="ARBA00047954"/>
    </source>
</evidence>
<dbReference type="FunFam" id="3.40.630.30:FF:000101">
    <property type="entry name" value="N-alpha-acetyltransferase 10"/>
    <property type="match status" value="1"/>
</dbReference>
<dbReference type="EMBL" id="LR010769">
    <property type="protein sequence ID" value="SVE80388.1"/>
    <property type="molecule type" value="mRNA"/>
</dbReference>
<dbReference type="InterPro" id="IPR045047">
    <property type="entry name" value="Ard1-like"/>
</dbReference>
<dbReference type="PROSITE" id="PS51186">
    <property type="entry name" value="GNAT"/>
    <property type="match status" value="1"/>
</dbReference>
<reference evidence="15" key="1">
    <citation type="submission" date="2018-08" db="EMBL/GenBank/DDBJ databases">
        <authorList>
            <person name="Cornetti L."/>
        </authorList>
    </citation>
    <scope>NUCLEOTIDE SEQUENCE</scope>
    <source>
        <strain evidence="12">CA-CH-1</strain>
        <strain evidence="13">CH-H-1</strain>
        <strain evidence="17">FI-XINB3</strain>
        <strain evidence="14">FR-SA-1</strain>
        <strain evidence="15">GB-EK1-32</strain>
        <strain evidence="16">RU-SAM-5</strain>
    </source>
</reference>
<dbReference type="GO" id="GO:1990189">
    <property type="term" value="F:protein N-terminal-serine acetyltransferase activity"/>
    <property type="evidence" value="ECO:0007669"/>
    <property type="project" value="TreeGrafter"/>
</dbReference>
<comment type="catalytic activity">
    <reaction evidence="10">
        <text>N-terminal L-threonyl-[protein] + acetyl-CoA = N-terminal N(alpha)-acetyl-L-threonyl-[protein] + CoA + H(+)</text>
        <dbReference type="Rhea" id="RHEA:50516"/>
        <dbReference type="Rhea" id="RHEA-COMP:12709"/>
        <dbReference type="Rhea" id="RHEA-COMP:12710"/>
        <dbReference type="ChEBI" id="CHEBI:15378"/>
        <dbReference type="ChEBI" id="CHEBI:57287"/>
        <dbReference type="ChEBI" id="CHEBI:57288"/>
        <dbReference type="ChEBI" id="CHEBI:64739"/>
        <dbReference type="ChEBI" id="CHEBI:133375"/>
        <dbReference type="EC" id="2.3.1.255"/>
    </reaction>
</comment>
<dbReference type="EC" id="2.3.1.255" evidence="4"/>
<dbReference type="GO" id="GO:0031415">
    <property type="term" value="C:NatA complex"/>
    <property type="evidence" value="ECO:0007669"/>
    <property type="project" value="InterPro"/>
</dbReference>
<keyword evidence="2" id="KW-0012">Acyltransferase</keyword>
<evidence type="ECO:0000256" key="8">
    <source>
        <dbReference type="ARBA" id="ARBA00048236"/>
    </source>
</evidence>
<dbReference type="InterPro" id="IPR016181">
    <property type="entry name" value="Acyl_CoA_acyltransferase"/>
</dbReference>
<sequence>MNIRCARPEDLMNMQHCNLLCLPENYQMKYFFYHGLSWPQLSYVAEDEKGHIVGCSAALKCFLIMQTCTNHVLLHRYVLAKMEEDSEDEPHGHITSLAVKRSHRRLGLAQKLMDQASRSMIECFNAKYVSLHVRKSNRAALNLYTNTLKFSISEIEPKYYADGEDAYAMKRDLVSFSQQNDTLPADATTFYETKTPEERKRLAAIAQENRNMEE</sequence>
<evidence type="ECO:0000256" key="6">
    <source>
        <dbReference type="ARBA" id="ARBA00047805"/>
    </source>
</evidence>
<evidence type="ECO:0000256" key="5">
    <source>
        <dbReference type="ARBA" id="ARBA00047491"/>
    </source>
</evidence>
<dbReference type="Gene3D" id="3.40.630.30">
    <property type="match status" value="1"/>
</dbReference>
<comment type="catalytic activity">
    <reaction evidence="5">
        <text>N-terminal L-seryl-[protein] + acetyl-CoA = N-terminal N(alpha)-acetyl-L-seryl-[protein] + CoA + H(+)</text>
        <dbReference type="Rhea" id="RHEA:50504"/>
        <dbReference type="Rhea" id="RHEA-COMP:12703"/>
        <dbReference type="Rhea" id="RHEA-COMP:12704"/>
        <dbReference type="ChEBI" id="CHEBI:15378"/>
        <dbReference type="ChEBI" id="CHEBI:57287"/>
        <dbReference type="ChEBI" id="CHEBI:57288"/>
        <dbReference type="ChEBI" id="CHEBI:64738"/>
        <dbReference type="ChEBI" id="CHEBI:83690"/>
        <dbReference type="EC" id="2.3.1.255"/>
    </reaction>
</comment>
<evidence type="ECO:0000313" key="13">
    <source>
        <dbReference type="EMBL" id="SVE80388.1"/>
    </source>
</evidence>
<evidence type="ECO:0000259" key="11">
    <source>
        <dbReference type="PROSITE" id="PS51186"/>
    </source>
</evidence>
<dbReference type="PANTHER" id="PTHR23091">
    <property type="entry name" value="N-TERMINAL ACETYLTRANSFERASE"/>
    <property type="match status" value="1"/>
</dbReference>
<proteinExistence type="evidence at transcript level"/>
<evidence type="ECO:0000313" key="17">
    <source>
        <dbReference type="EMBL" id="SVE83321.1"/>
    </source>
</evidence>
<comment type="catalytic activity">
    <reaction evidence="7">
        <text>N-terminal glycyl-[protein] + acetyl-CoA = N-terminal N(alpha)-acetylglycyl-[protein] + CoA + H(+)</text>
        <dbReference type="Rhea" id="RHEA:50496"/>
        <dbReference type="Rhea" id="RHEA-COMP:12666"/>
        <dbReference type="Rhea" id="RHEA-COMP:12700"/>
        <dbReference type="ChEBI" id="CHEBI:15378"/>
        <dbReference type="ChEBI" id="CHEBI:57287"/>
        <dbReference type="ChEBI" id="CHEBI:57288"/>
        <dbReference type="ChEBI" id="CHEBI:64723"/>
        <dbReference type="ChEBI" id="CHEBI:133369"/>
        <dbReference type="EC" id="2.3.1.255"/>
    </reaction>
</comment>
<evidence type="ECO:0000313" key="14">
    <source>
        <dbReference type="EMBL" id="SVE80972.1"/>
    </source>
</evidence>
<evidence type="ECO:0000256" key="2">
    <source>
        <dbReference type="ARBA" id="ARBA00023315"/>
    </source>
</evidence>
<accession>A0A0P5PP16</accession>
<evidence type="ECO:0000313" key="12">
    <source>
        <dbReference type="EMBL" id="SVE79757.1"/>
    </source>
</evidence>
<comment type="catalytic activity">
    <reaction evidence="6">
        <text>N-terminal L-valyl-[protein] + acetyl-CoA = N-terminal N(alpha)-acetyl-L-valyl-[protein] + CoA + H(+)</text>
        <dbReference type="Rhea" id="RHEA:50508"/>
        <dbReference type="Rhea" id="RHEA-COMP:12705"/>
        <dbReference type="Rhea" id="RHEA-COMP:12706"/>
        <dbReference type="ChEBI" id="CHEBI:15378"/>
        <dbReference type="ChEBI" id="CHEBI:57287"/>
        <dbReference type="ChEBI" id="CHEBI:57288"/>
        <dbReference type="ChEBI" id="CHEBI:64741"/>
        <dbReference type="ChEBI" id="CHEBI:133371"/>
        <dbReference type="EC" id="2.3.1.255"/>
    </reaction>
</comment>
<comment type="catalytic activity">
    <reaction evidence="9">
        <text>N-terminal L-cysteinyl-[protein] + acetyl-CoA = N-terminal N(alpha)-acetyl-L-cysteinyl-[protein] + CoA + H(+)</text>
        <dbReference type="Rhea" id="RHEA:50512"/>
        <dbReference type="Rhea" id="RHEA-COMP:12707"/>
        <dbReference type="Rhea" id="RHEA-COMP:12708"/>
        <dbReference type="ChEBI" id="CHEBI:15378"/>
        <dbReference type="ChEBI" id="CHEBI:57287"/>
        <dbReference type="ChEBI" id="CHEBI:57288"/>
        <dbReference type="ChEBI" id="CHEBI:65250"/>
        <dbReference type="ChEBI" id="CHEBI:133372"/>
        <dbReference type="EC" id="2.3.1.255"/>
    </reaction>
</comment>
<dbReference type="EMBL" id="LR013702">
    <property type="protein sequence ID" value="SVE83321.1"/>
    <property type="molecule type" value="mRNA"/>
</dbReference>
<dbReference type="AlphaFoldDB" id="A0A0P5PP16"/>
<dbReference type="EMBL" id="LR010138">
    <property type="protein sequence ID" value="SVE79757.1"/>
    <property type="molecule type" value="mRNA"/>
</dbReference>
<evidence type="ECO:0000313" key="16">
    <source>
        <dbReference type="EMBL" id="SVE82732.1"/>
    </source>
</evidence>
<evidence type="ECO:0000313" key="15">
    <source>
        <dbReference type="EMBL" id="SVE81587.1"/>
    </source>
</evidence>
<comment type="catalytic activity">
    <reaction evidence="8">
        <text>N-terminal L-alanyl-[protein] + acetyl-CoA = N-terminal N(alpha)-acetyl-L-alanyl-[protein] + CoA + H(+)</text>
        <dbReference type="Rhea" id="RHEA:50500"/>
        <dbReference type="Rhea" id="RHEA-COMP:12701"/>
        <dbReference type="Rhea" id="RHEA-COMP:12702"/>
        <dbReference type="ChEBI" id="CHEBI:15378"/>
        <dbReference type="ChEBI" id="CHEBI:57287"/>
        <dbReference type="ChEBI" id="CHEBI:57288"/>
        <dbReference type="ChEBI" id="CHEBI:64718"/>
        <dbReference type="ChEBI" id="CHEBI:83683"/>
        <dbReference type="EC" id="2.3.1.255"/>
    </reaction>
</comment>
<dbReference type="EMBL" id="LR011968">
    <property type="protein sequence ID" value="SVE81587.1"/>
    <property type="molecule type" value="mRNA"/>
</dbReference>
<keyword evidence="1" id="KW-0808">Transferase</keyword>
<dbReference type="InterPro" id="IPR000182">
    <property type="entry name" value="GNAT_dom"/>
</dbReference>
<evidence type="ECO:0000256" key="4">
    <source>
        <dbReference type="ARBA" id="ARBA00026110"/>
    </source>
</evidence>
<dbReference type="Pfam" id="PF00583">
    <property type="entry name" value="Acetyltransf_1"/>
    <property type="match status" value="1"/>
</dbReference>
<organism evidence="15">
    <name type="scientific">Daphnia magna</name>
    <dbReference type="NCBI Taxonomy" id="35525"/>
    <lineage>
        <taxon>Eukaryota</taxon>
        <taxon>Metazoa</taxon>
        <taxon>Ecdysozoa</taxon>
        <taxon>Arthropoda</taxon>
        <taxon>Crustacea</taxon>
        <taxon>Branchiopoda</taxon>
        <taxon>Diplostraca</taxon>
        <taxon>Cladocera</taxon>
        <taxon>Anomopoda</taxon>
        <taxon>Daphniidae</taxon>
        <taxon>Daphnia</taxon>
    </lineage>
</organism>
<comment type="similarity">
    <text evidence="3">Belongs to the acetyltransferase family. ARD1 subfamily.</text>
</comment>
<name>A0A0P5PP16_9CRUS</name>
<evidence type="ECO:0000256" key="3">
    <source>
        <dbReference type="ARBA" id="ARBA00025786"/>
    </source>
</evidence>
<dbReference type="EMBL" id="LR011353">
    <property type="protein sequence ID" value="SVE80972.1"/>
    <property type="molecule type" value="mRNA"/>
</dbReference>
<dbReference type="OrthoDB" id="25586at2759"/>
<evidence type="ECO:0000256" key="10">
    <source>
        <dbReference type="ARBA" id="ARBA00049434"/>
    </source>
</evidence>
<dbReference type="CDD" id="cd04301">
    <property type="entry name" value="NAT_SF"/>
    <property type="match status" value="1"/>
</dbReference>
<feature type="domain" description="N-acetyltransferase" evidence="11">
    <location>
        <begin position="1"/>
        <end position="174"/>
    </location>
</feature>
<dbReference type="SUPFAM" id="SSF55729">
    <property type="entry name" value="Acyl-CoA N-acyltransferases (Nat)"/>
    <property type="match status" value="1"/>
</dbReference>
<gene>
    <name evidence="15" type="primary">EOG090X0DSH</name>
</gene>
<protein>
    <recommendedName>
        <fullName evidence="4">N-terminal amino-acid N(alpha)-acetyltransferase NatA</fullName>
        <ecNumber evidence="4">2.3.1.255</ecNumber>
    </recommendedName>
</protein>
<evidence type="ECO:0000256" key="9">
    <source>
        <dbReference type="ARBA" id="ARBA00049266"/>
    </source>
</evidence>
<dbReference type="EMBL" id="LR013113">
    <property type="protein sequence ID" value="SVE82732.1"/>
    <property type="molecule type" value="mRNA"/>
</dbReference>
<dbReference type="PANTHER" id="PTHR23091:SF4">
    <property type="entry name" value="N-TERMINAL AMINO-ACID N(ALPHA)-ACETYLTRANSFERASE NATA"/>
    <property type="match status" value="1"/>
</dbReference>
<evidence type="ECO:0000256" key="1">
    <source>
        <dbReference type="ARBA" id="ARBA00022679"/>
    </source>
</evidence>
<dbReference type="GO" id="GO:1990190">
    <property type="term" value="F:protein-N-terminal-glutamate acetyltransferase activity"/>
    <property type="evidence" value="ECO:0007669"/>
    <property type="project" value="TreeGrafter"/>
</dbReference>